<evidence type="ECO:0000256" key="10">
    <source>
        <dbReference type="ARBA" id="ARBA00023136"/>
    </source>
</evidence>
<comment type="similarity">
    <text evidence="2">Belongs to the ABC transporter superfamily.</text>
</comment>
<dbReference type="GO" id="GO:0005524">
    <property type="term" value="F:ATP binding"/>
    <property type="evidence" value="ECO:0007669"/>
    <property type="project" value="UniProtKB-KW"/>
</dbReference>
<dbReference type="EMBL" id="OX365907">
    <property type="protein sequence ID" value="CAI4045653.1"/>
    <property type="molecule type" value="Genomic_DNA"/>
</dbReference>
<feature type="transmembrane region" description="Helical" evidence="13">
    <location>
        <begin position="174"/>
        <end position="195"/>
    </location>
</feature>
<keyword evidence="6" id="KW-0677">Repeat</keyword>
<feature type="transmembrane region" description="Helical" evidence="13">
    <location>
        <begin position="1095"/>
        <end position="1116"/>
    </location>
</feature>
<gene>
    <name evidence="16" type="primary">SKDI12G0420</name>
    <name evidence="16" type="ORF">SKDI_12G0420</name>
</gene>
<name>A0AA35NJG5_SACK1</name>
<dbReference type="PANTHER" id="PTHR24223">
    <property type="entry name" value="ATP-BINDING CASSETTE SUB-FAMILY C"/>
    <property type="match status" value="1"/>
</dbReference>
<evidence type="ECO:0000256" key="7">
    <source>
        <dbReference type="ARBA" id="ARBA00022741"/>
    </source>
</evidence>
<dbReference type="CDD" id="cd03250">
    <property type="entry name" value="ABCC_MRP_domain1"/>
    <property type="match status" value="1"/>
</dbReference>
<dbReference type="FunFam" id="1.20.1560.10:FF:000013">
    <property type="entry name" value="ABC transporter C family member 2"/>
    <property type="match status" value="1"/>
</dbReference>
<proteinExistence type="inferred from homology"/>
<evidence type="ECO:0000256" key="11">
    <source>
        <dbReference type="ARBA" id="ARBA00053425"/>
    </source>
</evidence>
<feature type="domain" description="ABC transporter" evidence="14">
    <location>
        <begin position="1302"/>
        <end position="1554"/>
    </location>
</feature>
<accession>A0AA35NJG5</accession>
<feature type="transmembrane region" description="Helical" evidence="13">
    <location>
        <begin position="436"/>
        <end position="453"/>
    </location>
</feature>
<dbReference type="Gene3D" id="1.20.1560.10">
    <property type="entry name" value="ABC transporter type 1, transmembrane domain"/>
    <property type="match status" value="2"/>
</dbReference>
<feature type="transmembrane region" description="Helical" evidence="13">
    <location>
        <begin position="143"/>
        <end position="162"/>
    </location>
</feature>
<feature type="transmembrane region" description="Helical" evidence="13">
    <location>
        <begin position="519"/>
        <end position="539"/>
    </location>
</feature>
<organism evidence="16 17">
    <name type="scientific">Saccharomyces kudriavzevii (strain ATCC MYA-4449 / AS 2.2408 / CBS 8840 / NBRC 1802 / NCYC 2889)</name>
    <name type="common">Yeast</name>
    <dbReference type="NCBI Taxonomy" id="226230"/>
    <lineage>
        <taxon>Eukaryota</taxon>
        <taxon>Fungi</taxon>
        <taxon>Dikarya</taxon>
        <taxon>Ascomycota</taxon>
        <taxon>Saccharomycotina</taxon>
        <taxon>Saccharomycetes</taxon>
        <taxon>Saccharomycetales</taxon>
        <taxon>Saccharomycetaceae</taxon>
        <taxon>Saccharomyces</taxon>
    </lineage>
</organism>
<dbReference type="RefSeq" id="XP_056083611.1">
    <property type="nucleotide sequence ID" value="XM_056229610.1"/>
</dbReference>
<dbReference type="CDD" id="cd03244">
    <property type="entry name" value="ABCC_MRP_domain2"/>
    <property type="match status" value="1"/>
</dbReference>
<keyword evidence="4" id="KW-0926">Vacuole</keyword>
<feature type="region of interest" description="Disordered" evidence="12">
    <location>
        <begin position="877"/>
        <end position="898"/>
    </location>
</feature>
<comment type="subcellular location">
    <subcellularLocation>
        <location evidence="1">Vacuole membrane</location>
        <topology evidence="1">Multi-pass membrane protein</topology>
    </subcellularLocation>
</comment>
<keyword evidence="3" id="KW-0813">Transport</keyword>
<evidence type="ECO:0000256" key="13">
    <source>
        <dbReference type="SAM" id="Phobius"/>
    </source>
</evidence>
<feature type="transmembrane region" description="Helical" evidence="13">
    <location>
        <begin position="967"/>
        <end position="989"/>
    </location>
</feature>
<evidence type="ECO:0000259" key="14">
    <source>
        <dbReference type="PROSITE" id="PS50893"/>
    </source>
</evidence>
<dbReference type="SMART" id="SM00382">
    <property type="entry name" value="AAA"/>
    <property type="match status" value="2"/>
</dbReference>
<evidence type="ECO:0000256" key="5">
    <source>
        <dbReference type="ARBA" id="ARBA00022692"/>
    </source>
</evidence>
<feature type="transmembrane region" description="Helical" evidence="13">
    <location>
        <begin position="1207"/>
        <end position="1225"/>
    </location>
</feature>
<dbReference type="SUPFAM" id="SSF52540">
    <property type="entry name" value="P-loop containing nucleoside triphosphate hydrolases"/>
    <property type="match status" value="2"/>
</dbReference>
<keyword evidence="7" id="KW-0547">Nucleotide-binding</keyword>
<evidence type="ECO:0000256" key="4">
    <source>
        <dbReference type="ARBA" id="ARBA00022554"/>
    </source>
</evidence>
<feature type="domain" description="ABC transmembrane type-1" evidence="15">
    <location>
        <begin position="981"/>
        <end position="1265"/>
    </location>
</feature>
<dbReference type="PROSITE" id="PS00211">
    <property type="entry name" value="ABC_TRANSPORTER_1"/>
    <property type="match status" value="2"/>
</dbReference>
<dbReference type="GO" id="GO:0140359">
    <property type="term" value="F:ABC-type transporter activity"/>
    <property type="evidence" value="ECO:0007669"/>
    <property type="project" value="InterPro"/>
</dbReference>
<feature type="transmembrane region" description="Helical" evidence="13">
    <location>
        <begin position="113"/>
        <end position="131"/>
    </location>
</feature>
<dbReference type="InterPro" id="IPR011527">
    <property type="entry name" value="ABC1_TM_dom"/>
</dbReference>
<dbReference type="InterPro" id="IPR044746">
    <property type="entry name" value="ABCC_6TM_D1"/>
</dbReference>
<evidence type="ECO:0000256" key="3">
    <source>
        <dbReference type="ARBA" id="ARBA00022448"/>
    </source>
</evidence>
<dbReference type="InterPro" id="IPR050173">
    <property type="entry name" value="ABC_transporter_C-like"/>
</dbReference>
<evidence type="ECO:0000256" key="2">
    <source>
        <dbReference type="ARBA" id="ARBA00005417"/>
    </source>
</evidence>
<keyword evidence="10 13" id="KW-0472">Membrane</keyword>
<dbReference type="InterPro" id="IPR017871">
    <property type="entry name" value="ABC_transporter-like_CS"/>
</dbReference>
<keyword evidence="17" id="KW-1185">Reference proteome</keyword>
<dbReference type="Pfam" id="PF00005">
    <property type="entry name" value="ABC_tran"/>
    <property type="match status" value="2"/>
</dbReference>
<evidence type="ECO:0000256" key="6">
    <source>
        <dbReference type="ARBA" id="ARBA00022737"/>
    </source>
</evidence>
<feature type="transmembrane region" description="Helical" evidence="13">
    <location>
        <begin position="1122"/>
        <end position="1142"/>
    </location>
</feature>
<dbReference type="FunFam" id="1.20.1560.10:FF:000020">
    <property type="entry name" value="ABC metal ion transporter"/>
    <property type="match status" value="1"/>
</dbReference>
<dbReference type="InterPro" id="IPR056227">
    <property type="entry name" value="TMD0_ABC"/>
</dbReference>
<dbReference type="InterPro" id="IPR003593">
    <property type="entry name" value="AAA+_ATPase"/>
</dbReference>
<dbReference type="Pfam" id="PF00664">
    <property type="entry name" value="ABC_membrane"/>
    <property type="match status" value="2"/>
</dbReference>
<dbReference type="PROSITE" id="PS50893">
    <property type="entry name" value="ABC_TRANSPORTER_2"/>
    <property type="match status" value="2"/>
</dbReference>
<evidence type="ECO:0000313" key="16">
    <source>
        <dbReference type="EMBL" id="CAI4045653.1"/>
    </source>
</evidence>
<evidence type="ECO:0000259" key="15">
    <source>
        <dbReference type="PROSITE" id="PS50929"/>
    </source>
</evidence>
<dbReference type="GO" id="GO:0000329">
    <property type="term" value="C:fungal-type vacuole membrane"/>
    <property type="evidence" value="ECO:0007669"/>
    <property type="project" value="UniProtKB-ARBA"/>
</dbReference>
<dbReference type="SUPFAM" id="SSF90123">
    <property type="entry name" value="ABC transporter transmembrane region"/>
    <property type="match status" value="2"/>
</dbReference>
<dbReference type="GO" id="GO:0042144">
    <property type="term" value="P:vacuole fusion, non-autophagic"/>
    <property type="evidence" value="ECO:0007669"/>
    <property type="project" value="UniProtKB-ARBA"/>
</dbReference>
<feature type="transmembrane region" description="Helical" evidence="13">
    <location>
        <begin position="215"/>
        <end position="235"/>
    </location>
</feature>
<feature type="transmembrane region" description="Helical" evidence="13">
    <location>
        <begin position="1017"/>
        <end position="1045"/>
    </location>
</feature>
<feature type="transmembrane region" description="Helical" evidence="13">
    <location>
        <begin position="413"/>
        <end position="430"/>
    </location>
</feature>
<keyword evidence="8" id="KW-0067">ATP-binding</keyword>
<keyword evidence="9 13" id="KW-1133">Transmembrane helix</keyword>
<evidence type="ECO:0000256" key="9">
    <source>
        <dbReference type="ARBA" id="ARBA00022989"/>
    </source>
</evidence>
<evidence type="ECO:0000256" key="1">
    <source>
        <dbReference type="ARBA" id="ARBA00004128"/>
    </source>
</evidence>
<dbReference type="CDD" id="cd18603">
    <property type="entry name" value="ABC_6TM_MRP1_2_3_6_D2_like"/>
    <property type="match status" value="1"/>
</dbReference>
<keyword evidence="5 13" id="KW-0812">Transmembrane</keyword>
<dbReference type="GO" id="GO:0016887">
    <property type="term" value="F:ATP hydrolysis activity"/>
    <property type="evidence" value="ECO:0007669"/>
    <property type="project" value="InterPro"/>
</dbReference>
<dbReference type="PANTHER" id="PTHR24223:SF443">
    <property type="entry name" value="MULTIDRUG-RESISTANCE LIKE PROTEIN 1, ISOFORM I"/>
    <property type="match status" value="1"/>
</dbReference>
<feature type="transmembrane region" description="Helical" evidence="13">
    <location>
        <begin position="24"/>
        <end position="47"/>
    </location>
</feature>
<dbReference type="FunFam" id="3.40.50.300:FF:002123">
    <property type="entry name" value="ATP-binding cassette bilirubin transporter"/>
    <property type="match status" value="1"/>
</dbReference>
<evidence type="ECO:0000313" key="17">
    <source>
        <dbReference type="Proteomes" id="UP001162087"/>
    </source>
</evidence>
<comment type="function">
    <text evidence="11">Cooperates for the ATP-dependent vacuolar transport of bilirubin and glutathione conjugates.</text>
</comment>
<dbReference type="GeneID" id="80925581"/>
<dbReference type="InterPro" id="IPR027417">
    <property type="entry name" value="P-loop_NTPase"/>
</dbReference>
<feature type="domain" description="ABC transmembrane type-1" evidence="15">
    <location>
        <begin position="302"/>
        <end position="578"/>
    </location>
</feature>
<dbReference type="CDD" id="cd18579">
    <property type="entry name" value="ABC_6TM_ABCC_D1"/>
    <property type="match status" value="1"/>
</dbReference>
<sequence length="1561" mass="176476">MSSLKVLDGCPYGYRPYPDSTTNALNPCFLSVLSAWQAVFFILVGAYQLWKLYMNENVPLRLKKFPILPSKISSQHITHLINVGFQSTLILCQIALVSQLGDGIYPPILKRALYLNLLFNLGISLPTQYLVYFKSTYSMGSQLFYYMLQIFLQIFLVLQRYYHGSSDRSLTLINGQAAMVLELLLLFSSMSIFIYDLCFFEPIKELTEYYKENGWYPPVHILSYITFIWMNKLIVETYRDKKIKNPNQLPLPPVNLNIKSIGKEFKGNWELEKWLNRNSLWRAIWKSFGKTIAIAMLYETTSDLLSVVQPQFLRIFIDGFNPEAPSKYPSLNGVFIALTLFVVSVVSVFLTNQFYIGIFEAGLGIRGSLASLVYQKSLRLTLAERNNRSAGDVLNLMSVDVLRIQRFFENAQTIIGAPIQIIVVLMSLYWLLGKAVIGGLITMAIMMPINAYLSRKVKKLSKTQMKYKDLRIKTITEILNAIKSIKLYAWEEPMMERLNHVRNDMELQNFRKIGIVSNLIYFAWNCVPLMVTCSTFGLFSLFSDTPLSPAIVFPSLSLFNILNSAIYSVPSMINTIIETSVSMERLKSFLLSDEIDDSFIERIDPSMSERTLPVIEMNNITFLWKSKEALASGQFEGNSNADEESIIGSSQIALKNIDHFEAKRGDLVCVVGRVGAGKSTFLKGILGQLPCMSGSKGSIPPKLIIRASSLAYCSQESWIMNSSVRENILFGHKFDKAYYDLTIKACQLLPDLKILPDGDETLVGEKGISLSGGQKARLSLARAVYSRADIYLLDDVLSAVDAEVSKNIVEYVLIGKAALLKNKTIILATNTVPILKHSQMIYALENGEIIEQGNYEGVMNRENTNSKLKKLLEEFDSPIDNGSKSDIQTEHRSESDMDEPLQLKVVESETEDEIATEGELELIKANSRRASLATLRPRPFVGVQFDSAKKTAQEAEKTEVGRVKSKVYLAYIKACGVLGVVLFFLFMILTRVFDLAENFWLKYWSESNEKNGSNERVWMFVGVYSLIGVGSAAFNNLRSIVMLLYCSIRGSKKLHENMAKSVIRSPMVFFETTPVGRIINRFSSDMDAVDSSLQYIFSFFFKSILTYLVTVILVGYNMPWFFVFNMFLLVIYIYYQTFYIVLSRELKRLISISYSPIMSLMSESLNGYSIIDAYDHFERFIYLNYEKIQYNIDFVFNFRSTNRWLSVRLQTIGATIVLATAMLALTTMNTKKQLSSGMVGLLMSYSLEVTGSLTWIVRTTVMIETNIVSVERIVEYCELPSEARSINPENRPDESWPSKGSIEFKNYSTKYRENLDPVLKDINVRIKPCEKIGIVGRTGAGKSTLSLALFRILEPTEGSIVIDDINISDLGLFDLRSHLAIIPQDAQAFEGTVRTNLDPFNRYSEGELKKAVDLAHLGPHLEKMLDNEIRGADGAAEENGNVSDVLNVKINENGTNLSVGQRQLLCLARALLNRSKILVLDEATASVDMETDKIIQDTIRREFKDRTILTIAHRIDTVLDSDKIIVLDEGTVKEFDSPSKLLSDKASIFYSLCEKGGYLKQ</sequence>
<evidence type="ECO:0000256" key="12">
    <source>
        <dbReference type="SAM" id="MobiDB-lite"/>
    </source>
</evidence>
<dbReference type="Proteomes" id="UP001162087">
    <property type="component" value="Chromosome 12"/>
</dbReference>
<evidence type="ECO:0008006" key="18">
    <source>
        <dbReference type="Google" id="ProtNLM"/>
    </source>
</evidence>
<dbReference type="InterPro" id="IPR036640">
    <property type="entry name" value="ABC1_TM_sf"/>
</dbReference>
<feature type="transmembrane region" description="Helical" evidence="13">
    <location>
        <begin position="551"/>
        <end position="577"/>
    </location>
</feature>
<reference evidence="16" key="1">
    <citation type="submission" date="2022-10" db="EMBL/GenBank/DDBJ databases">
        <authorList>
            <person name="Byrne P K."/>
        </authorList>
    </citation>
    <scope>NUCLEOTIDE SEQUENCE</scope>
    <source>
        <strain evidence="16">IFO1802</strain>
    </source>
</reference>
<dbReference type="Pfam" id="PF24357">
    <property type="entry name" value="TMD0_ABC"/>
    <property type="match status" value="1"/>
</dbReference>
<feature type="domain" description="ABC transporter" evidence="14">
    <location>
        <begin position="615"/>
        <end position="871"/>
    </location>
</feature>
<dbReference type="InterPro" id="IPR003439">
    <property type="entry name" value="ABC_transporter-like_ATP-bd"/>
</dbReference>
<feature type="transmembrane region" description="Helical" evidence="13">
    <location>
        <begin position="331"/>
        <end position="350"/>
    </location>
</feature>
<dbReference type="PROSITE" id="PS50929">
    <property type="entry name" value="ABC_TM1F"/>
    <property type="match status" value="2"/>
</dbReference>
<protein>
    <recommendedName>
        <fullName evidence="18">BPT1-like protein</fullName>
    </recommendedName>
</protein>
<dbReference type="FunFam" id="3.40.50.300:FF:000565">
    <property type="entry name" value="ABC bile acid transporter"/>
    <property type="match status" value="1"/>
</dbReference>
<evidence type="ECO:0000256" key="8">
    <source>
        <dbReference type="ARBA" id="ARBA00022840"/>
    </source>
</evidence>
<dbReference type="Gene3D" id="3.40.50.300">
    <property type="entry name" value="P-loop containing nucleotide triphosphate hydrolases"/>
    <property type="match status" value="2"/>
</dbReference>